<evidence type="ECO:0000313" key="2">
    <source>
        <dbReference type="EMBL" id="NUY05587.1"/>
    </source>
</evidence>
<protein>
    <submittedName>
        <fullName evidence="2">DUF1845 domain-containing protein</fullName>
    </submittedName>
</protein>
<evidence type="ECO:0000313" key="3">
    <source>
        <dbReference type="Proteomes" id="UP000594380"/>
    </source>
</evidence>
<name>A0A7Y6K709_9BURK</name>
<gene>
    <name evidence="2" type="ORF">G5S42_39240</name>
</gene>
<feature type="compositionally biased region" description="Low complexity" evidence="1">
    <location>
        <begin position="25"/>
        <end position="40"/>
    </location>
</feature>
<organism evidence="2 3">
    <name type="scientific">Paraburkholderia youngii</name>
    <dbReference type="NCBI Taxonomy" id="2782701"/>
    <lineage>
        <taxon>Bacteria</taxon>
        <taxon>Pseudomonadati</taxon>
        <taxon>Pseudomonadota</taxon>
        <taxon>Betaproteobacteria</taxon>
        <taxon>Burkholderiales</taxon>
        <taxon>Burkholderiaceae</taxon>
        <taxon>Paraburkholderia</taxon>
    </lineage>
</organism>
<proteinExistence type="predicted"/>
<evidence type="ECO:0000256" key="1">
    <source>
        <dbReference type="SAM" id="MobiDB-lite"/>
    </source>
</evidence>
<dbReference type="EMBL" id="JAALDK010000003">
    <property type="protein sequence ID" value="NUY05587.1"/>
    <property type="molecule type" value="Genomic_DNA"/>
</dbReference>
<dbReference type="RefSeq" id="WP_013094720.1">
    <property type="nucleotide sequence ID" value="NZ_JAALDK010000003.1"/>
</dbReference>
<accession>A0A7Y6K709</accession>
<reference evidence="2 3" key="1">
    <citation type="submission" date="2020-02" db="EMBL/GenBank/DDBJ databases">
        <title>Paraburkholderia simonii sp. nov. and Paraburkholderia youngii sp. nov. Brazilian and Mexican Mimosa-associated rhizobia.</title>
        <authorList>
            <person name="Mavima L."/>
            <person name="Beukes C.W."/>
            <person name="Chan W.Y."/>
            <person name="Palmer M."/>
            <person name="De Meyer S.E."/>
            <person name="James E.K."/>
            <person name="Venter S.N."/>
            <person name="Steenkamp E.T."/>
        </authorList>
    </citation>
    <scope>NUCLEOTIDE SEQUENCE [LARGE SCALE GENOMIC DNA]</scope>
    <source>
        <strain evidence="2 3">JPY169</strain>
    </source>
</reference>
<dbReference type="Proteomes" id="UP000594380">
    <property type="component" value="Unassembled WGS sequence"/>
</dbReference>
<feature type="region of interest" description="Disordered" evidence="1">
    <location>
        <begin position="1"/>
        <end position="57"/>
    </location>
</feature>
<dbReference type="AlphaFoldDB" id="A0A7Y6K709"/>
<sequence>MAAVLELSPEPDRQPEGNTGRPALSVATPASEAPPSASGSGLKPIERLTSDGRIERINPETDAKTVLRYSSQFARNYIRSDYNFCASKIAVARGGKVKALEKALRDTSNWLGKTDEWLARHEARRLEMPHELIELTVTRPLAGLLVRCLTQYDRIFVRSTERMIERKITDQDRANILANAERRLKHIVQVCMPDNDQYDFDGQRRES</sequence>
<dbReference type="GeneID" id="301106384"/>
<comment type="caution">
    <text evidence="2">The sequence shown here is derived from an EMBL/GenBank/DDBJ whole genome shotgun (WGS) entry which is preliminary data.</text>
</comment>
<feature type="compositionally biased region" description="Basic and acidic residues" evidence="1">
    <location>
        <begin position="44"/>
        <end position="57"/>
    </location>
</feature>